<evidence type="ECO:0000256" key="2">
    <source>
        <dbReference type="ARBA" id="ARBA00004642"/>
    </source>
</evidence>
<dbReference type="GO" id="GO:0061630">
    <property type="term" value="F:ubiquitin protein ligase activity"/>
    <property type="evidence" value="ECO:0007669"/>
    <property type="project" value="UniProtKB-UniRule"/>
</dbReference>
<feature type="compositionally biased region" description="Polar residues" evidence="14">
    <location>
        <begin position="54"/>
        <end position="67"/>
    </location>
</feature>
<evidence type="ECO:0000256" key="3">
    <source>
        <dbReference type="ARBA" id="ARBA00004906"/>
    </source>
</evidence>
<feature type="compositionally biased region" description="Polar residues" evidence="14">
    <location>
        <begin position="1"/>
        <end position="10"/>
    </location>
</feature>
<feature type="compositionally biased region" description="Polar residues" evidence="14">
    <location>
        <begin position="321"/>
        <end position="331"/>
    </location>
</feature>
<comment type="catalytic activity">
    <reaction evidence="1 13">
        <text>S-ubiquitinyl-[E2 ubiquitin-conjugating enzyme]-L-cysteine + [acceptor protein]-L-lysine = [E2 ubiquitin-conjugating enzyme]-L-cysteine + N(6)-ubiquitinyl-[acceptor protein]-L-lysine.</text>
        <dbReference type="EC" id="2.3.2.26"/>
    </reaction>
</comment>
<reference evidence="17" key="1">
    <citation type="submission" date="2025-08" db="UniProtKB">
        <authorList>
            <consortium name="Ensembl"/>
        </authorList>
    </citation>
    <scope>IDENTIFICATION</scope>
</reference>
<feature type="compositionally biased region" description="Polar residues" evidence="14">
    <location>
        <begin position="401"/>
        <end position="412"/>
    </location>
</feature>
<accession>A0A8B9MYB7</accession>
<dbReference type="InterPro" id="IPR000569">
    <property type="entry name" value="HECT_dom"/>
</dbReference>
<dbReference type="SUPFAM" id="SSF48371">
    <property type="entry name" value="ARM repeat"/>
    <property type="match status" value="1"/>
</dbReference>
<dbReference type="InterPro" id="IPR045322">
    <property type="entry name" value="HECTD1/TRIP12-like"/>
</dbReference>
<feature type="active site" description="Glycyl thioester intermediate" evidence="12">
    <location>
        <position position="2034"/>
    </location>
</feature>
<dbReference type="Ensembl" id="ENSANIT00000014837.1">
    <property type="protein sequence ID" value="ENSANIP00000014344.1"/>
    <property type="gene ID" value="ENSANIG00000009684.1"/>
</dbReference>
<evidence type="ECO:0000256" key="10">
    <source>
        <dbReference type="ARBA" id="ARBA00023204"/>
    </source>
</evidence>
<dbReference type="InterPro" id="IPR004170">
    <property type="entry name" value="WWE_dom"/>
</dbReference>
<dbReference type="FunFam" id="3.30.2410.10:FF:000005">
    <property type="entry name" value="E3 ubiquitin-protein ligase TRIP12 isoform X1"/>
    <property type="match status" value="1"/>
</dbReference>
<comment type="subcellular location">
    <subcellularLocation>
        <location evidence="2 13">Nucleus</location>
        <location evidence="2 13">Nucleoplasm</location>
    </subcellularLocation>
</comment>
<sequence>MSNRPNNNPGGSLRRSQRNTAGAQPQDDAVGGRSHLGQAKHKAHSPPESRKSISKTPKVQSNTTSEQSKGHFSKRGCSSSAILIPQQEDPERVNTSEKQKTGQVPKKDNSRGVKRSASPDYRRTNSPSSAKKPKALQHTETSLETNKPHTKSKRRHLDQEQPKSTQLPSTSKAHTRKGGAAGSSRSQKRKRTENLSCIKSGSAVESTGAEEKSAKLSKLASKSVTSAKAGCSTITDSSSSASTSSSSSAVASASSAVPQGARVKQGKDQNKARRSRSASSPSPRRSSRDKEPSKTGGSSKFDWAARFSPKVSLPKTKLSLPGSSKSETSKPGPSGLQAKLASLRKSTKKRSESPPAELPSLRRSTRQKTTGSCASTSRRGSGLGKRGAAEARRQEKMADPDNNQDGVNSSAARTDEAPQGAAASSSVAGAVGMTTSGESESDDSEMGRLQALLEARGLPPHLFGPLGPRMSQLFHRTIGSGASSKAQQLLQGLQATDESQQLQAVIEMCQLLVMGNEETLGGFPVKSVVPALITLLQMEHNFDIMNHACRALTYMMEALPRSSAVVVDAIPVFLEKLQVIQCIDVAEQALTALEMLSRRHSKAILQAGGLADCLLYLEFFSINAQRNALAIAANCCQSITPDEFHFVADSLPLLTQRLTHQDKKSVESTCLCFARLVDNFQHEENLLQQVASKDLLTNIQQLLVVTPPILSSGMFIMVVRMFSLMCSNCPTLAVQLMKQNIAETLHFLLCGASNGSCQEQIDLVPRSPQELYELTSLICELMPCLPKEGIFAVDTMLKKGNAQNTDGAIWQWRDDRGLWHPYNRIDSRIIEVAAHQVGEDEISLSTLGRVYTIDFNSMQQINEDTGTARAIQRKPNPLANTNTSGHSELKKDDARAQLMKEDPELAKSFIKTLFGVLYEVYSSSAGPAVRHKCLRAILRIIYFADAELLKDVLKNHAVSSHIASMLSSQDLKIVVGALQMAEILMQKLPDIFSVYFRREGVMHQVKNLAESEALLTSPPKVCTNGSGTLATTTTISTGTATAASNAAADLGSPSLQHSREDSLDLSPQGRLSDVLKRKRLPKRGPRRPKYSPPRDDDKVDNQAKSPTTTQSPKSSFLASLNPKTWGRLSTQSNSNNIEPARTAGVSGLARAASKDTISNNREKIKGWIKEQAHKFVERYFSSENMDGSNPALNVLQRLCTATEQLNLQVDGGTECLVEIRSIVSESDVSSFEIQHSGFVKQLLLYLTSKSEKDAVSRDIRLKRFLHVFFSSPLPGEEPLGRLEPLENAPLLALVHKMNNCLSQMEQFPVKVHDFPSGNGTGSSFSLNRGSQALKFFNTHQLKCQLQRHPDCANVKQWKGGPVKIDPLALVQAIERYLVVRGYGRVREDDEDSDDDGSDEEIDESLAAQFLNSGNVRHRLQFYIGDHLLPYNMTVYQAVRQYSLQAEEERESTDDESNPLGRAGIWTKTHTIWYKPVREDEDGNKDCVGGKRGRAQTAPTKTSPRNSKKHDELWHDGVCPSVLNPLEVYLVSTPPENITFEDPSLDVILLLRVLHAISRYWYYLYDNAICKEIIPTSEFINSKLTAKANRQLQDPLVIMTGNIPTWLTELGKTCPFFFPFDTRQMLFYVTAFDRDRAMQRLLDTNPEINQSDSQDSRVAPRLDRKKRTVNRDELLKQAESVMQDLGSSRAMLEIQYENEVGTGLGPTLEFYALVSQELQRADLGLWRGEEVTLANPKGSQEGTKYIHNLQGLFALPFGRTAKPAHIAKVKMKFRFLGKLMAKAIMDFRLVDLPLGLPFYKWMLRQETSLTSHDLFSIDPVVAKSIYHLEDIVRQKKRLEQDKTQTKESLQYALEALTMNGCSVEDLGLDFTLPGFPNIELKKGGKDTPVTIHNLEEYLRLVIFWALNEGVARQFDSFRDGFESVFPLSHLQYFYPEELEQLLCGSKTDTWDAKTLMECCRPDHGYTHDSRAVKYLFEILSSFDSEQQRLFLQFVTGSPRLPVGGFRSLNPPLTIVRKTFESTENPDDFLPSVMTCVNYLKLPDYSTIEIMREKLLIAAREGQQSFHLS</sequence>
<evidence type="ECO:0000256" key="13">
    <source>
        <dbReference type="RuleBase" id="RU369009"/>
    </source>
</evidence>
<dbReference type="SMART" id="SM00678">
    <property type="entry name" value="WWE"/>
    <property type="match status" value="1"/>
</dbReference>
<keyword evidence="9" id="KW-0007">Acetylation</keyword>
<dbReference type="Gene3D" id="1.25.10.10">
    <property type="entry name" value="Leucine-rich Repeat Variant"/>
    <property type="match status" value="1"/>
</dbReference>
<evidence type="ECO:0000313" key="18">
    <source>
        <dbReference type="Proteomes" id="UP000694541"/>
    </source>
</evidence>
<dbReference type="GO" id="GO:0043161">
    <property type="term" value="P:proteasome-mediated ubiquitin-dependent protein catabolic process"/>
    <property type="evidence" value="ECO:0007669"/>
    <property type="project" value="TreeGrafter"/>
</dbReference>
<evidence type="ECO:0000256" key="9">
    <source>
        <dbReference type="ARBA" id="ARBA00022990"/>
    </source>
</evidence>
<dbReference type="Gene3D" id="3.90.1750.10">
    <property type="entry name" value="Hect, E3 ligase catalytic domains"/>
    <property type="match status" value="1"/>
</dbReference>
<feature type="compositionally biased region" description="Basic residues" evidence="14">
    <location>
        <begin position="1076"/>
        <end position="1089"/>
    </location>
</feature>
<dbReference type="Pfam" id="PF25579">
    <property type="entry name" value="TPR_TRIP12_N"/>
    <property type="match status" value="1"/>
</dbReference>
<dbReference type="SUPFAM" id="SSF56204">
    <property type="entry name" value="Hect, E3 ligase catalytic domain"/>
    <property type="match status" value="1"/>
</dbReference>
<evidence type="ECO:0000256" key="12">
    <source>
        <dbReference type="PROSITE-ProRule" id="PRU00104"/>
    </source>
</evidence>
<dbReference type="Gene3D" id="3.30.720.50">
    <property type="match status" value="1"/>
</dbReference>
<feature type="compositionally biased region" description="Basic and acidic residues" evidence="14">
    <location>
        <begin position="1092"/>
        <end position="1101"/>
    </location>
</feature>
<evidence type="ECO:0000256" key="1">
    <source>
        <dbReference type="ARBA" id="ARBA00000885"/>
    </source>
</evidence>
<feature type="compositionally biased region" description="Low complexity" evidence="14">
    <location>
        <begin position="1104"/>
        <end position="1115"/>
    </location>
</feature>
<organism evidence="17 18">
    <name type="scientific">Accipiter nisus</name>
    <name type="common">Eurasian sparrowhawk</name>
    <dbReference type="NCBI Taxonomy" id="211598"/>
    <lineage>
        <taxon>Eukaryota</taxon>
        <taxon>Metazoa</taxon>
        <taxon>Chordata</taxon>
        <taxon>Craniata</taxon>
        <taxon>Vertebrata</taxon>
        <taxon>Euteleostomi</taxon>
        <taxon>Archelosauria</taxon>
        <taxon>Archosauria</taxon>
        <taxon>Dinosauria</taxon>
        <taxon>Saurischia</taxon>
        <taxon>Theropoda</taxon>
        <taxon>Coelurosauria</taxon>
        <taxon>Aves</taxon>
        <taxon>Neognathae</taxon>
        <taxon>Neoaves</taxon>
        <taxon>Telluraves</taxon>
        <taxon>Accipitrimorphae</taxon>
        <taxon>Accipitriformes</taxon>
        <taxon>Accipitridae</taxon>
        <taxon>Accipitrinae</taxon>
        <taxon>Accipiter</taxon>
    </lineage>
</organism>
<evidence type="ECO:0000256" key="11">
    <source>
        <dbReference type="ARBA" id="ARBA00023242"/>
    </source>
</evidence>
<dbReference type="InterPro" id="IPR037197">
    <property type="entry name" value="WWE_dom_sf"/>
</dbReference>
<feature type="compositionally biased region" description="Polar residues" evidence="14">
    <location>
        <begin position="194"/>
        <end position="205"/>
    </location>
</feature>
<keyword evidence="18" id="KW-1185">Reference proteome</keyword>
<comment type="pathway">
    <text evidence="3 13">Protein modification; protein ubiquitination.</text>
</comment>
<dbReference type="InterPro" id="IPR035983">
    <property type="entry name" value="Hect_E3_ubiquitin_ligase"/>
</dbReference>
<evidence type="ECO:0000256" key="7">
    <source>
        <dbReference type="ARBA" id="ARBA00022763"/>
    </source>
</evidence>
<name>A0A8B9MYB7_9AVES</name>
<dbReference type="GO" id="GO:0016607">
    <property type="term" value="C:nuclear speck"/>
    <property type="evidence" value="ECO:0007669"/>
    <property type="project" value="TreeGrafter"/>
</dbReference>
<comment type="function">
    <text evidence="13">E3 ubiquitin-protein ligase involved in ubiquitin fusion degradation (UFD) pathway and regulation of DNA repair. Part of the ubiquitin fusion degradation (UFD) pathway, a process that mediates ubiquitination of protein at their N-terminus, regardless of the presence of lysine residues in target proteins.</text>
</comment>
<proteinExistence type="inferred from homology"/>
<dbReference type="InterPro" id="IPR011989">
    <property type="entry name" value="ARM-like"/>
</dbReference>
<keyword evidence="5" id="KW-0597">Phosphoprotein</keyword>
<dbReference type="FunFam" id="3.90.1750.10:FF:000006">
    <property type="entry name" value="E3 ubiquitin-protein ligase TRIP12 isoform X1"/>
    <property type="match status" value="1"/>
</dbReference>
<keyword evidence="8 12" id="KW-0833">Ubl conjugation pathway</keyword>
<feature type="compositionally biased region" description="Polar residues" evidence="14">
    <location>
        <begin position="1116"/>
        <end position="1137"/>
    </location>
</feature>
<protein>
    <recommendedName>
        <fullName evidence="13">E3 ubiquitin-protein ligase</fullName>
        <ecNumber evidence="13">2.3.2.26</ecNumber>
    </recommendedName>
</protein>
<feature type="compositionally biased region" description="Basic and acidic residues" evidence="14">
    <location>
        <begin position="387"/>
        <end position="399"/>
    </location>
</feature>
<dbReference type="InterPro" id="IPR057948">
    <property type="entry name" value="TPR_TRIP12_N"/>
</dbReference>
<feature type="compositionally biased region" description="Low complexity" evidence="14">
    <location>
        <begin position="420"/>
        <end position="438"/>
    </location>
</feature>
<dbReference type="PROSITE" id="PS50918">
    <property type="entry name" value="WWE"/>
    <property type="match status" value="1"/>
</dbReference>
<evidence type="ECO:0000256" key="5">
    <source>
        <dbReference type="ARBA" id="ARBA00022553"/>
    </source>
</evidence>
<feature type="compositionally biased region" description="Polar residues" evidence="14">
    <location>
        <begin position="162"/>
        <end position="172"/>
    </location>
</feature>
<keyword evidence="6 13" id="KW-0808">Transferase</keyword>
<dbReference type="Gene3D" id="3.30.2410.10">
    <property type="entry name" value="Hect, E3 ligase catalytic domain"/>
    <property type="match status" value="1"/>
</dbReference>
<dbReference type="FunFam" id="3.30.2160.10:FF:000013">
    <property type="entry name" value="E3 ubiquitin-protein ligase TRIP12 isoform X1"/>
    <property type="match status" value="1"/>
</dbReference>
<evidence type="ECO:0000256" key="4">
    <source>
        <dbReference type="ARBA" id="ARBA00006331"/>
    </source>
</evidence>
<dbReference type="SUPFAM" id="SSF117839">
    <property type="entry name" value="WWE domain"/>
    <property type="match status" value="1"/>
</dbReference>
<feature type="region of interest" description="Disordered" evidence="14">
    <location>
        <begin position="1643"/>
        <end position="1662"/>
    </location>
</feature>
<dbReference type="InterPro" id="IPR018123">
    <property type="entry name" value="WWE-dom_subgr"/>
</dbReference>
<reference evidence="17" key="2">
    <citation type="submission" date="2025-09" db="UniProtKB">
        <authorList>
            <consortium name="Ensembl"/>
        </authorList>
    </citation>
    <scope>IDENTIFICATION</scope>
</reference>
<evidence type="ECO:0000313" key="17">
    <source>
        <dbReference type="Ensembl" id="ENSANIP00000014344.1"/>
    </source>
</evidence>
<dbReference type="Proteomes" id="UP000694541">
    <property type="component" value="Unplaced"/>
</dbReference>
<evidence type="ECO:0000256" key="6">
    <source>
        <dbReference type="ARBA" id="ARBA00022679"/>
    </source>
</evidence>
<comment type="similarity">
    <text evidence="4 13">Belongs to the UPL family. K-HECT subfamily.</text>
</comment>
<dbReference type="SMART" id="SM00119">
    <property type="entry name" value="HECTc"/>
    <property type="match status" value="1"/>
</dbReference>
<keyword evidence="10" id="KW-0234">DNA repair</keyword>
<dbReference type="UniPathway" id="UPA00143"/>
<evidence type="ECO:0000256" key="8">
    <source>
        <dbReference type="ARBA" id="ARBA00022786"/>
    </source>
</evidence>
<dbReference type="FunFam" id="1.25.10.10:FF:000018">
    <property type="entry name" value="E3 ubiquitin-protein ligase TRIP12 isoform X3"/>
    <property type="match status" value="1"/>
</dbReference>
<feature type="compositionally biased region" description="Polar residues" evidence="14">
    <location>
        <begin position="367"/>
        <end position="379"/>
    </location>
</feature>
<feature type="compositionally biased region" description="Low complexity" evidence="14">
    <location>
        <begin position="237"/>
        <end position="256"/>
    </location>
</feature>
<dbReference type="PROSITE" id="PS50237">
    <property type="entry name" value="HECT"/>
    <property type="match status" value="1"/>
</dbReference>
<evidence type="ECO:0000256" key="14">
    <source>
        <dbReference type="SAM" id="MobiDB-lite"/>
    </source>
</evidence>
<dbReference type="GO" id="GO:0008270">
    <property type="term" value="F:zinc ion binding"/>
    <property type="evidence" value="ECO:0007669"/>
    <property type="project" value="InterPro"/>
</dbReference>
<evidence type="ECO:0000259" key="15">
    <source>
        <dbReference type="PROSITE" id="PS50237"/>
    </source>
</evidence>
<feature type="region of interest" description="Disordered" evidence="14">
    <location>
        <begin position="1481"/>
        <end position="1510"/>
    </location>
</feature>
<feature type="region of interest" description="Disordered" evidence="14">
    <location>
        <begin position="1"/>
        <end position="445"/>
    </location>
</feature>
<feature type="region of interest" description="Disordered" evidence="14">
    <location>
        <begin position="1049"/>
        <end position="1146"/>
    </location>
</feature>
<feature type="domain" description="HECT" evidence="15">
    <location>
        <begin position="1670"/>
        <end position="2067"/>
    </location>
</feature>
<dbReference type="EC" id="2.3.2.26" evidence="13"/>
<keyword evidence="11 13" id="KW-0539">Nucleus</keyword>
<dbReference type="PANTHER" id="PTHR45670">
    <property type="entry name" value="E3 UBIQUITIN-PROTEIN LIGASE TRIP12"/>
    <property type="match status" value="1"/>
</dbReference>
<dbReference type="GO" id="GO:0006281">
    <property type="term" value="P:DNA repair"/>
    <property type="evidence" value="ECO:0007669"/>
    <property type="project" value="UniProtKB-KW"/>
</dbReference>
<feature type="domain" description="WWE" evidence="16">
    <location>
        <begin position="796"/>
        <end position="873"/>
    </location>
</feature>
<dbReference type="FunFam" id="3.30.720.50:FF:000001">
    <property type="entry name" value="E3 ubiquitin-protein ligase TRIP12 isoform X1"/>
    <property type="match status" value="1"/>
</dbReference>
<feature type="compositionally biased region" description="Low complexity" evidence="14">
    <location>
        <begin position="216"/>
        <end position="229"/>
    </location>
</feature>
<feature type="compositionally biased region" description="Basic and acidic residues" evidence="14">
    <location>
        <begin position="89"/>
        <end position="111"/>
    </location>
</feature>
<dbReference type="Pfam" id="PF02825">
    <property type="entry name" value="WWE"/>
    <property type="match status" value="1"/>
</dbReference>
<evidence type="ECO:0000259" key="16">
    <source>
        <dbReference type="PROSITE" id="PS50918"/>
    </source>
</evidence>
<keyword evidence="7" id="KW-0227">DNA damage</keyword>
<dbReference type="Pfam" id="PF00632">
    <property type="entry name" value="HECT"/>
    <property type="match status" value="1"/>
</dbReference>
<dbReference type="PANTHER" id="PTHR45670:SF13">
    <property type="entry name" value="E3 UBIQUITIN-PROTEIN LIGASE TRIP12"/>
    <property type="match status" value="1"/>
</dbReference>
<dbReference type="GO" id="GO:0000209">
    <property type="term" value="P:protein polyubiquitination"/>
    <property type="evidence" value="ECO:0007669"/>
    <property type="project" value="TreeGrafter"/>
</dbReference>
<dbReference type="InterPro" id="IPR016024">
    <property type="entry name" value="ARM-type_fold"/>
</dbReference>
<dbReference type="CDD" id="cd00078">
    <property type="entry name" value="HECTc"/>
    <property type="match status" value="1"/>
</dbReference>